<dbReference type="EMBL" id="VSRR010004431">
    <property type="protein sequence ID" value="MPC39645.1"/>
    <property type="molecule type" value="Genomic_DNA"/>
</dbReference>
<evidence type="ECO:0000256" key="1">
    <source>
        <dbReference type="SAM" id="MobiDB-lite"/>
    </source>
</evidence>
<feature type="region of interest" description="Disordered" evidence="1">
    <location>
        <begin position="11"/>
        <end position="111"/>
    </location>
</feature>
<name>A0A5B7F1T2_PORTR</name>
<evidence type="ECO:0000313" key="2">
    <source>
        <dbReference type="EMBL" id="MPC39645.1"/>
    </source>
</evidence>
<dbReference type="AlphaFoldDB" id="A0A5B7F1T2"/>
<dbReference type="Proteomes" id="UP000324222">
    <property type="component" value="Unassembled WGS sequence"/>
</dbReference>
<proteinExistence type="predicted"/>
<feature type="compositionally biased region" description="Pro residues" evidence="1">
    <location>
        <begin position="48"/>
        <end position="58"/>
    </location>
</feature>
<keyword evidence="3" id="KW-1185">Reference proteome</keyword>
<feature type="compositionally biased region" description="Low complexity" evidence="1">
    <location>
        <begin position="74"/>
        <end position="99"/>
    </location>
</feature>
<feature type="compositionally biased region" description="Polar residues" evidence="1">
    <location>
        <begin position="15"/>
        <end position="24"/>
    </location>
</feature>
<organism evidence="2 3">
    <name type="scientific">Portunus trituberculatus</name>
    <name type="common">Swimming crab</name>
    <name type="synonym">Neptunus trituberculatus</name>
    <dbReference type="NCBI Taxonomy" id="210409"/>
    <lineage>
        <taxon>Eukaryota</taxon>
        <taxon>Metazoa</taxon>
        <taxon>Ecdysozoa</taxon>
        <taxon>Arthropoda</taxon>
        <taxon>Crustacea</taxon>
        <taxon>Multicrustacea</taxon>
        <taxon>Malacostraca</taxon>
        <taxon>Eumalacostraca</taxon>
        <taxon>Eucarida</taxon>
        <taxon>Decapoda</taxon>
        <taxon>Pleocyemata</taxon>
        <taxon>Brachyura</taxon>
        <taxon>Eubrachyura</taxon>
        <taxon>Portunoidea</taxon>
        <taxon>Portunidae</taxon>
        <taxon>Portuninae</taxon>
        <taxon>Portunus</taxon>
    </lineage>
</organism>
<accession>A0A5B7F1T2</accession>
<sequence length="111" mass="11723">MVVGAVLGGVGVSGYSRTPTQYHIQTDEGPDRYFSSSNRLFPNNLYSPPRPLPPPPLVRPSRHATLNYPPSPPSLSCSSSFSSSSSSLSSSSSYVLSLPHCTSAPSPQVLS</sequence>
<gene>
    <name evidence="2" type="ORF">E2C01_033190</name>
</gene>
<evidence type="ECO:0000313" key="3">
    <source>
        <dbReference type="Proteomes" id="UP000324222"/>
    </source>
</evidence>
<protein>
    <submittedName>
        <fullName evidence="2">Uncharacterized protein</fullName>
    </submittedName>
</protein>
<comment type="caution">
    <text evidence="2">The sequence shown here is derived from an EMBL/GenBank/DDBJ whole genome shotgun (WGS) entry which is preliminary data.</text>
</comment>
<reference evidence="2 3" key="1">
    <citation type="submission" date="2019-05" db="EMBL/GenBank/DDBJ databases">
        <title>Another draft genome of Portunus trituberculatus and its Hox gene families provides insights of decapod evolution.</title>
        <authorList>
            <person name="Jeong J.-H."/>
            <person name="Song I."/>
            <person name="Kim S."/>
            <person name="Choi T."/>
            <person name="Kim D."/>
            <person name="Ryu S."/>
            <person name="Kim W."/>
        </authorList>
    </citation>
    <scope>NUCLEOTIDE SEQUENCE [LARGE SCALE GENOMIC DNA]</scope>
    <source>
        <tissue evidence="2">Muscle</tissue>
    </source>
</reference>